<gene>
    <name evidence="2" type="ORF">HOLleu_06975</name>
</gene>
<sequence>MDADINDEYCRFTRRTVSDPCISDTPEIAPFSSSYTDDAIDESHSDFRVLYSSQRKPGKDRTTSESPKPRVLKLVLKEPKKLPPPEDEGTDIDEEYYCYHKYYKGIIPLRDYYTYRPSRPADNSPAQQTTNDGPSSSQTGTHGPQLSASLSARLTDMALLDHVIELSKTDEGTDIDKAYYLYHHYFKGTMPPSDSHTHRPPSPEDNSSSPKANTDVPTARQTGLNRPGPSASSRARPTDMALLDRVIELSQTDEGTDLDQAYYRYHKCYKGVIPLSDYYTCRLSRADRNSPLRQTTTYVPAAQTGLHDMQPQEQALLSAQVLLNDRDYSA</sequence>
<feature type="region of interest" description="Disordered" evidence="1">
    <location>
        <begin position="191"/>
        <end position="238"/>
    </location>
</feature>
<feature type="region of interest" description="Disordered" evidence="1">
    <location>
        <begin position="116"/>
        <end position="146"/>
    </location>
</feature>
<feature type="compositionally biased region" description="Polar residues" evidence="1">
    <location>
        <begin position="204"/>
        <end position="235"/>
    </location>
</feature>
<feature type="region of interest" description="Disordered" evidence="1">
    <location>
        <begin position="51"/>
        <end position="72"/>
    </location>
</feature>
<feature type="compositionally biased region" description="Polar residues" evidence="1">
    <location>
        <begin position="124"/>
        <end position="146"/>
    </location>
</feature>
<protein>
    <submittedName>
        <fullName evidence="2">Uncharacterized protein</fullName>
    </submittedName>
</protein>
<keyword evidence="3" id="KW-1185">Reference proteome</keyword>
<dbReference type="AlphaFoldDB" id="A0A9Q1CMX5"/>
<accession>A0A9Q1CMX5</accession>
<dbReference type="EMBL" id="JAIZAY010000002">
    <property type="protein sequence ID" value="KAJ8047856.1"/>
    <property type="molecule type" value="Genomic_DNA"/>
</dbReference>
<reference evidence="2" key="1">
    <citation type="submission" date="2021-10" db="EMBL/GenBank/DDBJ databases">
        <title>Tropical sea cucumber genome reveals ecological adaptation and Cuvierian tubules defense mechanism.</title>
        <authorList>
            <person name="Chen T."/>
        </authorList>
    </citation>
    <scope>NUCLEOTIDE SEQUENCE</scope>
    <source>
        <strain evidence="2">Nanhai2018</strain>
        <tissue evidence="2">Muscle</tissue>
    </source>
</reference>
<proteinExistence type="predicted"/>
<comment type="caution">
    <text evidence="2">The sequence shown here is derived from an EMBL/GenBank/DDBJ whole genome shotgun (WGS) entry which is preliminary data.</text>
</comment>
<name>A0A9Q1CMX5_HOLLE</name>
<organism evidence="2 3">
    <name type="scientific">Holothuria leucospilota</name>
    <name type="common">Black long sea cucumber</name>
    <name type="synonym">Mertensiothuria leucospilota</name>
    <dbReference type="NCBI Taxonomy" id="206669"/>
    <lineage>
        <taxon>Eukaryota</taxon>
        <taxon>Metazoa</taxon>
        <taxon>Echinodermata</taxon>
        <taxon>Eleutherozoa</taxon>
        <taxon>Echinozoa</taxon>
        <taxon>Holothuroidea</taxon>
        <taxon>Aspidochirotacea</taxon>
        <taxon>Aspidochirotida</taxon>
        <taxon>Holothuriidae</taxon>
        <taxon>Holothuria</taxon>
    </lineage>
</organism>
<evidence type="ECO:0000256" key="1">
    <source>
        <dbReference type="SAM" id="MobiDB-lite"/>
    </source>
</evidence>
<dbReference type="Proteomes" id="UP001152320">
    <property type="component" value="Chromosome 2"/>
</dbReference>
<evidence type="ECO:0000313" key="3">
    <source>
        <dbReference type="Proteomes" id="UP001152320"/>
    </source>
</evidence>
<evidence type="ECO:0000313" key="2">
    <source>
        <dbReference type="EMBL" id="KAJ8047856.1"/>
    </source>
</evidence>